<reference evidence="1" key="1">
    <citation type="submission" date="2020-05" db="EMBL/GenBank/DDBJ databases">
        <title>Large-scale comparative analyses of tick genomes elucidate their genetic diversity and vector capacities.</title>
        <authorList>
            <person name="Jia N."/>
            <person name="Wang J."/>
            <person name="Shi W."/>
            <person name="Du L."/>
            <person name="Sun Y."/>
            <person name="Zhan W."/>
            <person name="Jiang J."/>
            <person name="Wang Q."/>
            <person name="Zhang B."/>
            <person name="Ji P."/>
            <person name="Sakyi L.B."/>
            <person name="Cui X."/>
            <person name="Yuan T."/>
            <person name="Jiang B."/>
            <person name="Yang W."/>
            <person name="Lam T.T.-Y."/>
            <person name="Chang Q."/>
            <person name="Ding S."/>
            <person name="Wang X."/>
            <person name="Zhu J."/>
            <person name="Ruan X."/>
            <person name="Zhao L."/>
            <person name="Wei J."/>
            <person name="Que T."/>
            <person name="Du C."/>
            <person name="Cheng J."/>
            <person name="Dai P."/>
            <person name="Han X."/>
            <person name="Huang E."/>
            <person name="Gao Y."/>
            <person name="Liu J."/>
            <person name="Shao H."/>
            <person name="Ye R."/>
            <person name="Li L."/>
            <person name="Wei W."/>
            <person name="Wang X."/>
            <person name="Wang C."/>
            <person name="Yang T."/>
            <person name="Huo Q."/>
            <person name="Li W."/>
            <person name="Guo W."/>
            <person name="Chen H."/>
            <person name="Zhou L."/>
            <person name="Ni X."/>
            <person name="Tian J."/>
            <person name="Zhou Y."/>
            <person name="Sheng Y."/>
            <person name="Liu T."/>
            <person name="Pan Y."/>
            <person name="Xia L."/>
            <person name="Li J."/>
            <person name="Zhao F."/>
            <person name="Cao W."/>
        </authorList>
    </citation>
    <scope>NUCLEOTIDE SEQUENCE</scope>
    <source>
        <strain evidence="1">Dsil-2018</strain>
    </source>
</reference>
<accession>A0ACB8CNW2</accession>
<dbReference type="Proteomes" id="UP000821865">
    <property type="component" value="Chromosome 6"/>
</dbReference>
<name>A0ACB8CNW2_DERSI</name>
<evidence type="ECO:0000313" key="2">
    <source>
        <dbReference type="Proteomes" id="UP000821865"/>
    </source>
</evidence>
<sequence length="238" mass="26328">MPGRTPHGCKGLSRKIPESIQENCRPKGIAAHHSPATELLSGGNTIEIPVKIPTEVDVPCQAYSSARAAEIDKLAVYSDTLEAYRECTVRILDCFQNAFALTGVGADASTSELSEAKFIDVGCGEGSFTLKYLLPRCSSKCQKLVGVDKSSAMLEHARLRHGHDMIEYLHLDIVSSDVDEFVKQHGHFTRVFSFHLLHWVKDRAQALKNIEKLIAPEGECFIVFEHCIPIFEVFMALA</sequence>
<gene>
    <name evidence="1" type="ORF">HPB49_025641</name>
</gene>
<keyword evidence="2" id="KW-1185">Reference proteome</keyword>
<dbReference type="EMBL" id="CM023475">
    <property type="protein sequence ID" value="KAH7946485.1"/>
    <property type="molecule type" value="Genomic_DNA"/>
</dbReference>
<protein>
    <submittedName>
        <fullName evidence="1">Uncharacterized protein</fullName>
    </submittedName>
</protein>
<proteinExistence type="predicted"/>
<comment type="caution">
    <text evidence="1">The sequence shown here is derived from an EMBL/GenBank/DDBJ whole genome shotgun (WGS) entry which is preliminary data.</text>
</comment>
<organism evidence="1 2">
    <name type="scientific">Dermacentor silvarum</name>
    <name type="common">Tick</name>
    <dbReference type="NCBI Taxonomy" id="543639"/>
    <lineage>
        <taxon>Eukaryota</taxon>
        <taxon>Metazoa</taxon>
        <taxon>Ecdysozoa</taxon>
        <taxon>Arthropoda</taxon>
        <taxon>Chelicerata</taxon>
        <taxon>Arachnida</taxon>
        <taxon>Acari</taxon>
        <taxon>Parasitiformes</taxon>
        <taxon>Ixodida</taxon>
        <taxon>Ixodoidea</taxon>
        <taxon>Ixodidae</taxon>
        <taxon>Rhipicephalinae</taxon>
        <taxon>Dermacentor</taxon>
    </lineage>
</organism>
<evidence type="ECO:0000313" key="1">
    <source>
        <dbReference type="EMBL" id="KAH7946485.1"/>
    </source>
</evidence>